<keyword evidence="2" id="KW-0285">Flavoprotein</keyword>
<evidence type="ECO:0000256" key="1">
    <source>
        <dbReference type="ARBA" id="ARBA00007992"/>
    </source>
</evidence>
<name>A0A6J3M2V0_9PEZI</name>
<dbReference type="PANTHER" id="PTHR13789">
    <property type="entry name" value="MONOOXYGENASE"/>
    <property type="match status" value="1"/>
</dbReference>
<dbReference type="PRINTS" id="PR00420">
    <property type="entry name" value="RNGMNOXGNASE"/>
</dbReference>
<dbReference type="InterPro" id="IPR036188">
    <property type="entry name" value="FAD/NAD-bd_sf"/>
</dbReference>
<evidence type="ECO:0000313" key="7">
    <source>
        <dbReference type="Proteomes" id="UP000504637"/>
    </source>
</evidence>
<dbReference type="Gene3D" id="3.50.50.60">
    <property type="entry name" value="FAD/NAD(P)-binding domain"/>
    <property type="match status" value="1"/>
</dbReference>
<evidence type="ECO:0000259" key="6">
    <source>
        <dbReference type="Pfam" id="PF01494"/>
    </source>
</evidence>
<dbReference type="GO" id="GO:0071949">
    <property type="term" value="F:FAD binding"/>
    <property type="evidence" value="ECO:0007669"/>
    <property type="project" value="InterPro"/>
</dbReference>
<reference evidence="8" key="1">
    <citation type="submission" date="2020-01" db="EMBL/GenBank/DDBJ databases">
        <authorList>
            <consortium name="DOE Joint Genome Institute"/>
            <person name="Haridas S."/>
            <person name="Albert R."/>
            <person name="Binder M."/>
            <person name="Bloem J."/>
            <person name="Labutti K."/>
            <person name="Salamov A."/>
            <person name="Andreopoulos B."/>
            <person name="Baker S.E."/>
            <person name="Barry K."/>
            <person name="Bills G."/>
            <person name="Bluhm B.H."/>
            <person name="Cannon C."/>
            <person name="Castanera R."/>
            <person name="Culley D.E."/>
            <person name="Daum C."/>
            <person name="Ezra D."/>
            <person name="Gonzalez J.B."/>
            <person name="Henrissat B."/>
            <person name="Kuo A."/>
            <person name="Liang C."/>
            <person name="Lipzen A."/>
            <person name="Lutzoni F."/>
            <person name="Magnuson J."/>
            <person name="Mondo S."/>
            <person name="Nolan M."/>
            <person name="Ohm R."/>
            <person name="Pangilinan J."/>
            <person name="Park H.-J."/>
            <person name="Ramirez L."/>
            <person name="Alfaro M."/>
            <person name="Sun H."/>
            <person name="Tritt A."/>
            <person name="Yoshinaga Y."/>
            <person name="Zwiers L.-H."/>
            <person name="Turgeon B.G."/>
            <person name="Goodwin S.B."/>
            <person name="Spatafora J.W."/>
            <person name="Crous P.W."/>
            <person name="Grigoriev I.V."/>
        </authorList>
    </citation>
    <scope>NUCLEOTIDE SEQUENCE</scope>
    <source>
        <strain evidence="8">CBS 342.82</strain>
    </source>
</reference>
<evidence type="ECO:0000256" key="2">
    <source>
        <dbReference type="ARBA" id="ARBA00022630"/>
    </source>
</evidence>
<dbReference type="PANTHER" id="PTHR13789:SF261">
    <property type="entry name" value="HYDROXYLASE, PUTATIVE (AFU_ORTHOLOGUE AFUA_7G00590)-RELATED"/>
    <property type="match status" value="1"/>
</dbReference>
<reference evidence="8" key="2">
    <citation type="submission" date="2020-04" db="EMBL/GenBank/DDBJ databases">
        <authorList>
            <consortium name="NCBI Genome Project"/>
        </authorList>
    </citation>
    <scope>NUCLEOTIDE SEQUENCE</scope>
    <source>
        <strain evidence="8">CBS 342.82</strain>
    </source>
</reference>
<comment type="similarity">
    <text evidence="1">Belongs to the paxM FAD-dependent monooxygenase family.</text>
</comment>
<dbReference type="RefSeq" id="XP_033458298.1">
    <property type="nucleotide sequence ID" value="XM_033605339.1"/>
</dbReference>
<evidence type="ECO:0000313" key="8">
    <source>
        <dbReference type="RefSeq" id="XP_033458298.1"/>
    </source>
</evidence>
<dbReference type="GeneID" id="54363139"/>
<keyword evidence="5" id="KW-0503">Monooxygenase</keyword>
<accession>A0A6J3M2V0</accession>
<dbReference type="Proteomes" id="UP000504637">
    <property type="component" value="Unplaced"/>
</dbReference>
<evidence type="ECO:0000256" key="5">
    <source>
        <dbReference type="ARBA" id="ARBA00023033"/>
    </source>
</evidence>
<feature type="domain" description="FAD-binding" evidence="6">
    <location>
        <begin position="17"/>
        <end position="377"/>
    </location>
</feature>
<dbReference type="OrthoDB" id="1047367at2759"/>
<keyword evidence="7" id="KW-1185">Reference proteome</keyword>
<dbReference type="GO" id="GO:0004497">
    <property type="term" value="F:monooxygenase activity"/>
    <property type="evidence" value="ECO:0007669"/>
    <property type="project" value="UniProtKB-KW"/>
</dbReference>
<sequence length="443" mass="48493">MPHAETPAEASGVRPLNILIAGAGIGGLAAAVGLRQQGHHVTLFEKSRLNKEIGAAMFIAPNCCGILHHWGIDPVENGSVELHGMNMHDAAGNLRNSLDTREAYKHVPHTWEMMHRAHVHNALKQKALSPEGPGAPASLHVHSEILSADPTNATITTADGRVHQGDLIIGADGVHSKIRNSIPGCTQQPFDSGKNAFRSLIPMSKIAADPVASSILKDADHYFQLWAGPDRSVVMYPCASNTQMNVALVHPSPRTDRPHDAADHWQRPASKAEMLEVARDFDPRVLAVLELADEAELKRWTLLDLEKVPRFTHERLVLVGDAAHPFLPYQGQGGAQAIEDGASIAAVLPAGTRPSDLPSRLEIYEAQRYHRAHRIQDMTRHMGKDYVPGAQPPNYHEFMEYNINHDEWIASREALRRKKEEAVEAEEGGKRRINGAEVIAAAA</sequence>
<dbReference type="InterPro" id="IPR002938">
    <property type="entry name" value="FAD-bd"/>
</dbReference>
<evidence type="ECO:0000256" key="3">
    <source>
        <dbReference type="ARBA" id="ARBA00022827"/>
    </source>
</evidence>
<proteinExistence type="inferred from homology"/>
<dbReference type="SUPFAM" id="SSF54373">
    <property type="entry name" value="FAD-linked reductases, C-terminal domain"/>
    <property type="match status" value="1"/>
</dbReference>
<keyword evidence="4" id="KW-0560">Oxidoreductase</keyword>
<dbReference type="SUPFAM" id="SSF51905">
    <property type="entry name" value="FAD/NAD(P)-binding domain"/>
    <property type="match status" value="1"/>
</dbReference>
<dbReference type="AlphaFoldDB" id="A0A6J3M2V0"/>
<reference evidence="8" key="3">
    <citation type="submission" date="2025-08" db="UniProtKB">
        <authorList>
            <consortium name="RefSeq"/>
        </authorList>
    </citation>
    <scope>IDENTIFICATION</scope>
    <source>
        <strain evidence="8">CBS 342.82</strain>
    </source>
</reference>
<organism evidence="8">
    <name type="scientific">Dissoconium aciculare CBS 342.82</name>
    <dbReference type="NCBI Taxonomy" id="1314786"/>
    <lineage>
        <taxon>Eukaryota</taxon>
        <taxon>Fungi</taxon>
        <taxon>Dikarya</taxon>
        <taxon>Ascomycota</taxon>
        <taxon>Pezizomycotina</taxon>
        <taxon>Dothideomycetes</taxon>
        <taxon>Dothideomycetidae</taxon>
        <taxon>Mycosphaerellales</taxon>
        <taxon>Dissoconiaceae</taxon>
        <taxon>Dissoconium</taxon>
    </lineage>
</organism>
<keyword evidence="3" id="KW-0274">FAD</keyword>
<dbReference type="Pfam" id="PF01494">
    <property type="entry name" value="FAD_binding_3"/>
    <property type="match status" value="1"/>
</dbReference>
<protein>
    <submittedName>
        <fullName evidence="8">FAD/NAD(P)-binding domain-containing protein</fullName>
    </submittedName>
</protein>
<gene>
    <name evidence="8" type="ORF">K489DRAFT_382310</name>
</gene>
<evidence type="ECO:0000256" key="4">
    <source>
        <dbReference type="ARBA" id="ARBA00023002"/>
    </source>
</evidence>
<dbReference type="InterPro" id="IPR050493">
    <property type="entry name" value="FAD-dep_Monooxygenase_BioMet"/>
</dbReference>